<dbReference type="InterPro" id="IPR032732">
    <property type="entry name" value="SPATA6_N"/>
</dbReference>
<protein>
    <recommendedName>
        <fullName evidence="4">Spermatogenesis-associated protein 6 N-terminal domain-containing protein</fullName>
    </recommendedName>
</protein>
<dbReference type="GO" id="GO:0032027">
    <property type="term" value="F:myosin light chain binding"/>
    <property type="evidence" value="ECO:0007669"/>
    <property type="project" value="InterPro"/>
</dbReference>
<dbReference type="GO" id="GO:0120212">
    <property type="term" value="C:sperm head-tail coupling apparatus"/>
    <property type="evidence" value="ECO:0007669"/>
    <property type="project" value="InterPro"/>
</dbReference>
<reference evidence="5" key="1">
    <citation type="submission" date="2019-07" db="EMBL/GenBank/DDBJ databases">
        <title>Annotation for the trematode Paragonimus miyazaki's.</title>
        <authorList>
            <person name="Choi Y.-J."/>
        </authorList>
    </citation>
    <scope>NUCLEOTIDE SEQUENCE</scope>
    <source>
        <strain evidence="5">Japan</strain>
    </source>
</reference>
<dbReference type="Proteomes" id="UP000822476">
    <property type="component" value="Unassembled WGS sequence"/>
</dbReference>
<evidence type="ECO:0000313" key="6">
    <source>
        <dbReference type="Proteomes" id="UP000822476"/>
    </source>
</evidence>
<keyword evidence="2" id="KW-0597">Phosphoprotein</keyword>
<sequence>MTVPIFKICAPGTRLPENECVYLTAELFGVVRRTNFIIPCFPLSFDDILLFEKIFIFERHIENIFIMFQDATIEFALYQTSNVSHDGKLLAYYKESAFSVLFKSCKYSGTSYVSNQEIFLRRTVHFPGPLPRMRLRTVTLIEGEVLEESEGSSETVHANVCHGPSRISRRSLMQKKYLIPTKCSQESTARLLESAAALQNNRPGPCQCISDTPLHIKLPQPDHPSSLSTSSLKMTEAGTACKHSDQRLDSDLTKRWCIPSLSSAGMSLDYSRDDYRQMKMHKLTCLMYEIWHLFYPTRNSTCSWNSPPARSCEFPCCSWMDTNVITSATTNLSAKNIRNKSCFECAKCLAEIAEQKFEYGDKLKLFSAFTTLLLMEEGQLDMLEIPTITANRIKSTSVCDNYCKACINHSPKAGVSKICVLPSSVMKPQSKSEYKPGFSYSLTNGSDFFQNEPPKNKVYSSVRKMEPNFAKLSSVDLSSFRKWQRAKDASHLISKMSSSQSQPSLNYFPHTVPASTSVPPKQPNELKKDRVYLMNSVLTGVVEQMPDESRYVRVENSTADKSSPKTSKLSIQHRQTGFPKTANSTSLSSRVYLPMKSAHVASRKEGSVTRRSFDCSERSEECVSGVALSENQTDTVSPIALSMNLCLIRQLPRDINIERPLNFPNTNYYPLDADLFKMNKLKTVITKEEYSLSSTDFAVNTCDMEYSQEARLVKHEKTHFDKHNIIDQTVQNISSEEFEYSIRMEANSATASFNEECDTQESSTEVTVQPNEQVNLHKENPELVDEELVHMGFSDKRDITMIAIPRLRNCESSCTSLVPNSYRDKPEKESDRHCPHLGIEAPYLIPVVNATSLPSASWQANDLKLLSISQVAQKHTDKESKSVSENSFSQHCSSGSRQVEKYASSIDKSTDAVQTTADLSVRLLASTDLCLHSRTLSTAMPNSSHINRYIMNEMLDTKSNETVELLNSPPPLLNLKLAINSRSTSEENVKNPQLNFTYEKCGIEYVVPKVPNLNKNHEKNKSSDSERDWSKSGSQNGLSGFRKQFGERILPSFNLAVTDDMADGRPSASSRLAPAPKTEMYPDIVMDQHKSTSDTQSYYGPKTINVAPLTEPNRKYHHNRGTREETVSDLLVNQISSTKFVSNADPEMNRQNLIAPQEVSTTGKMGNLTKPLSIHLPYVRCKSTTKEHMQHVTRTITTTKSVPDKQTGNQTRFVLPKRSCSQFSPCFTTVDACVCHKSASYKSARRLHGFGRKHCHSGCRPLIVLNLVPCSLRSRSRCSTYTQTTLPDPSTACLTHPDVTLITDKEVDKEDPGCSIHGTADRASVDTGFTCGAHFKYALANRSQPVQNCSRYSTVYAADRQRIPSIRLIMTSEQYQHMKDVHDFQGGTLVETSCCDRTKIRSPDTESHNVLLHGPTGAPRKTMRKSFRKKVSRGRSRSRSKKQLLSNLRKLVRSKINSSDLTSQLVSMLNSSSLRSQAKDLQFTDPQLLKMCEKQNEELAISNCDKSEAVSGITPSKQHTAVSKSIIKPIRNLGLRESIIHALKSHRIHFQSGLA</sequence>
<dbReference type="PANTHER" id="PTHR16435:SF6">
    <property type="entry name" value="IP09370P"/>
    <property type="match status" value="1"/>
</dbReference>
<feature type="region of interest" description="Disordered" evidence="3">
    <location>
        <begin position="553"/>
        <end position="584"/>
    </location>
</feature>
<gene>
    <name evidence="5" type="ORF">EG68_08377</name>
</gene>
<feature type="region of interest" description="Disordered" evidence="3">
    <location>
        <begin position="1012"/>
        <end position="1037"/>
    </location>
</feature>
<dbReference type="GO" id="GO:0007283">
    <property type="term" value="P:spermatogenesis"/>
    <property type="evidence" value="ECO:0007669"/>
    <property type="project" value="InterPro"/>
</dbReference>
<accession>A0A8S9YPJ4</accession>
<evidence type="ECO:0000256" key="3">
    <source>
        <dbReference type="SAM" id="MobiDB-lite"/>
    </source>
</evidence>
<dbReference type="InterPro" id="IPR042769">
    <property type="entry name" value="SPATA6_fam"/>
</dbReference>
<feature type="domain" description="Spermatogenesis-associated protein 6 N-terminal" evidence="4">
    <location>
        <begin position="5"/>
        <end position="141"/>
    </location>
</feature>
<dbReference type="EMBL" id="JTDE01004402">
    <property type="protein sequence ID" value="KAF7255021.1"/>
    <property type="molecule type" value="Genomic_DNA"/>
</dbReference>
<dbReference type="PANTHER" id="PTHR16435">
    <property type="entry name" value="SPERMATOGENESIS-ASSOCIATED PROTEIN 6 SPATA6"/>
    <property type="match status" value="1"/>
</dbReference>
<evidence type="ECO:0000256" key="1">
    <source>
        <dbReference type="ARBA" id="ARBA00006215"/>
    </source>
</evidence>
<proteinExistence type="inferred from homology"/>
<dbReference type="OrthoDB" id="6281194at2759"/>
<evidence type="ECO:0000256" key="2">
    <source>
        <dbReference type="ARBA" id="ARBA00022553"/>
    </source>
</evidence>
<evidence type="ECO:0000259" key="4">
    <source>
        <dbReference type="Pfam" id="PF14909"/>
    </source>
</evidence>
<comment type="similarity">
    <text evidence="1">Belongs to the SPATA6 family.</text>
</comment>
<name>A0A8S9YPJ4_9TREM</name>
<keyword evidence="6" id="KW-1185">Reference proteome</keyword>
<feature type="compositionally biased region" description="Basic and acidic residues" evidence="3">
    <location>
        <begin position="1015"/>
        <end position="1030"/>
    </location>
</feature>
<dbReference type="Pfam" id="PF14909">
    <property type="entry name" value="SPATA6"/>
    <property type="match status" value="1"/>
</dbReference>
<comment type="caution">
    <text evidence="5">The sequence shown here is derived from an EMBL/GenBank/DDBJ whole genome shotgun (WGS) entry which is preliminary data.</text>
</comment>
<organism evidence="5 6">
    <name type="scientific">Paragonimus skrjabini miyazakii</name>
    <dbReference type="NCBI Taxonomy" id="59628"/>
    <lineage>
        <taxon>Eukaryota</taxon>
        <taxon>Metazoa</taxon>
        <taxon>Spiralia</taxon>
        <taxon>Lophotrochozoa</taxon>
        <taxon>Platyhelminthes</taxon>
        <taxon>Trematoda</taxon>
        <taxon>Digenea</taxon>
        <taxon>Plagiorchiida</taxon>
        <taxon>Troglotremata</taxon>
        <taxon>Troglotrematidae</taxon>
        <taxon>Paragonimus</taxon>
    </lineage>
</organism>
<feature type="compositionally biased region" description="Polar residues" evidence="3">
    <location>
        <begin position="555"/>
        <end position="575"/>
    </location>
</feature>
<evidence type="ECO:0000313" key="5">
    <source>
        <dbReference type="EMBL" id="KAF7255021.1"/>
    </source>
</evidence>